<accession>A0A4Y7TEV8</accession>
<protein>
    <submittedName>
        <fullName evidence="1">Uncharacterized protein</fullName>
    </submittedName>
</protein>
<dbReference type="AlphaFoldDB" id="A0A4Y7TEV8"/>
<proteinExistence type="predicted"/>
<dbReference type="InterPro" id="IPR032675">
    <property type="entry name" value="LRR_dom_sf"/>
</dbReference>
<comment type="caution">
    <text evidence="1">The sequence shown here is derived from an EMBL/GenBank/DDBJ whole genome shotgun (WGS) entry which is preliminary data.</text>
</comment>
<organism evidence="1 2">
    <name type="scientific">Coprinellus micaceus</name>
    <name type="common">Glistening ink-cap mushroom</name>
    <name type="synonym">Coprinus micaceus</name>
    <dbReference type="NCBI Taxonomy" id="71717"/>
    <lineage>
        <taxon>Eukaryota</taxon>
        <taxon>Fungi</taxon>
        <taxon>Dikarya</taxon>
        <taxon>Basidiomycota</taxon>
        <taxon>Agaricomycotina</taxon>
        <taxon>Agaricomycetes</taxon>
        <taxon>Agaricomycetidae</taxon>
        <taxon>Agaricales</taxon>
        <taxon>Agaricineae</taxon>
        <taxon>Psathyrellaceae</taxon>
        <taxon>Coprinellus</taxon>
    </lineage>
</organism>
<name>A0A4Y7TEV8_COPMI</name>
<dbReference type="OrthoDB" id="3108273at2759"/>
<dbReference type="EMBL" id="QPFP01000016">
    <property type="protein sequence ID" value="TEB32102.1"/>
    <property type="molecule type" value="Genomic_DNA"/>
</dbReference>
<sequence>MPWEKDTWRFRNERPRVVVSFLGRDASGDHFVACFHDLPIVDYYSQFEVGGSTRPTAVSAELVQNLVSRGSNGRRSMLESRWSLVLFPRYVRTSAKPPIRLLSFTSRRRPLPGNMSKRKNAENVFHGSLPEAKRIRSAHPLEDSAIINSAPSIGAAHSILSSPKSKGSIEPNSSSSTPAPMVVSTSAIAGVPPEIILKSFEIVTQDTYTLRYGEWNVARIPDFSANRAARFAFSAACKAWRAIAASVRTAVDVVTTHSIWNDAVGNGTIENIATEVHAYVEGRGLKNKPILLQVGPLGRGILDGETESLPARFVPSLLDGLNITSLILTSINATALARVRPSGLLPNMTSLVLKLHGDDFLDLYQSGKKITIFKDAERLTHATILNAVLPYEEDPSATRQNLLELPFSTITHYLENHRDFDTESIPSVLYNVDGLANLQFLWIRMPNDIAQDVLTTLGPYILPNLQSLVLDATPLNSITGVPGIAFLGRLRVERLKRLALIGRSLNFSDVGWSQTDAEGTQFLAILSAFHDLESLSLSYPRVPKDSLCKILLAVKNIRSLDIHITRSKKDCKVVFDAITIHEGEVDPLLPNLERLSFDVANQREPFPALMIPSFTRDNLSDPDLLAAFIKSRRGSGLPEGVAQVEEVVMFTDWDKEKEKKWEINLGDNKNVLTYRHLAGTDYTHLRHGFQRDRVLERTRCLDGAYEAKQFYPCGPIYWDV</sequence>
<dbReference type="Proteomes" id="UP000298030">
    <property type="component" value="Unassembled WGS sequence"/>
</dbReference>
<dbReference type="SUPFAM" id="SSF52047">
    <property type="entry name" value="RNI-like"/>
    <property type="match status" value="1"/>
</dbReference>
<keyword evidence="2" id="KW-1185">Reference proteome</keyword>
<evidence type="ECO:0000313" key="2">
    <source>
        <dbReference type="Proteomes" id="UP000298030"/>
    </source>
</evidence>
<dbReference type="Gene3D" id="3.80.10.10">
    <property type="entry name" value="Ribonuclease Inhibitor"/>
    <property type="match status" value="1"/>
</dbReference>
<evidence type="ECO:0000313" key="1">
    <source>
        <dbReference type="EMBL" id="TEB32102.1"/>
    </source>
</evidence>
<gene>
    <name evidence="1" type="ORF">FA13DRAFT_1709159</name>
</gene>
<reference evidence="1 2" key="1">
    <citation type="journal article" date="2019" name="Nat. Ecol. Evol.">
        <title>Megaphylogeny resolves global patterns of mushroom evolution.</title>
        <authorList>
            <person name="Varga T."/>
            <person name="Krizsan K."/>
            <person name="Foldi C."/>
            <person name="Dima B."/>
            <person name="Sanchez-Garcia M."/>
            <person name="Sanchez-Ramirez S."/>
            <person name="Szollosi G.J."/>
            <person name="Szarkandi J.G."/>
            <person name="Papp V."/>
            <person name="Albert L."/>
            <person name="Andreopoulos W."/>
            <person name="Angelini C."/>
            <person name="Antonin V."/>
            <person name="Barry K.W."/>
            <person name="Bougher N.L."/>
            <person name="Buchanan P."/>
            <person name="Buyck B."/>
            <person name="Bense V."/>
            <person name="Catcheside P."/>
            <person name="Chovatia M."/>
            <person name="Cooper J."/>
            <person name="Damon W."/>
            <person name="Desjardin D."/>
            <person name="Finy P."/>
            <person name="Geml J."/>
            <person name="Haridas S."/>
            <person name="Hughes K."/>
            <person name="Justo A."/>
            <person name="Karasinski D."/>
            <person name="Kautmanova I."/>
            <person name="Kiss B."/>
            <person name="Kocsube S."/>
            <person name="Kotiranta H."/>
            <person name="LaButti K.M."/>
            <person name="Lechner B.E."/>
            <person name="Liimatainen K."/>
            <person name="Lipzen A."/>
            <person name="Lukacs Z."/>
            <person name="Mihaltcheva S."/>
            <person name="Morgado L.N."/>
            <person name="Niskanen T."/>
            <person name="Noordeloos M.E."/>
            <person name="Ohm R.A."/>
            <person name="Ortiz-Santana B."/>
            <person name="Ovrebo C."/>
            <person name="Racz N."/>
            <person name="Riley R."/>
            <person name="Savchenko A."/>
            <person name="Shiryaev A."/>
            <person name="Soop K."/>
            <person name="Spirin V."/>
            <person name="Szebenyi C."/>
            <person name="Tomsovsky M."/>
            <person name="Tulloss R.E."/>
            <person name="Uehling J."/>
            <person name="Grigoriev I.V."/>
            <person name="Vagvolgyi C."/>
            <person name="Papp T."/>
            <person name="Martin F.M."/>
            <person name="Miettinen O."/>
            <person name="Hibbett D.S."/>
            <person name="Nagy L.G."/>
        </authorList>
    </citation>
    <scope>NUCLEOTIDE SEQUENCE [LARGE SCALE GENOMIC DNA]</scope>
    <source>
        <strain evidence="1 2">FP101781</strain>
    </source>
</reference>